<comment type="caution">
    <text evidence="2">The sequence shown here is derived from an EMBL/GenBank/DDBJ whole genome shotgun (WGS) entry which is preliminary data.</text>
</comment>
<feature type="chain" id="PRO_5035808909" evidence="1">
    <location>
        <begin position="17"/>
        <end position="41"/>
    </location>
</feature>
<dbReference type="Proteomes" id="UP000825935">
    <property type="component" value="Chromosome 5"/>
</dbReference>
<reference evidence="2" key="1">
    <citation type="submission" date="2021-08" db="EMBL/GenBank/DDBJ databases">
        <title>WGS assembly of Ceratopteris richardii.</title>
        <authorList>
            <person name="Marchant D.B."/>
            <person name="Chen G."/>
            <person name="Jenkins J."/>
            <person name="Shu S."/>
            <person name="Leebens-Mack J."/>
            <person name="Grimwood J."/>
            <person name="Schmutz J."/>
            <person name="Soltis P."/>
            <person name="Soltis D."/>
            <person name="Chen Z.-H."/>
        </authorList>
    </citation>
    <scope>NUCLEOTIDE SEQUENCE</scope>
    <source>
        <strain evidence="2">Whitten #5841</strain>
        <tissue evidence="2">Leaf</tissue>
    </source>
</reference>
<name>A0A8T2UR28_CERRI</name>
<sequence length="41" mass="4883">MNFIIMFLMPSSLLLSIIEHHPMWHNIFVTIIFDLLRRGGQ</sequence>
<keyword evidence="3" id="KW-1185">Reference proteome</keyword>
<evidence type="ECO:0000256" key="1">
    <source>
        <dbReference type="SAM" id="SignalP"/>
    </source>
</evidence>
<evidence type="ECO:0000313" key="3">
    <source>
        <dbReference type="Proteomes" id="UP000825935"/>
    </source>
</evidence>
<dbReference type="AlphaFoldDB" id="A0A8T2UR28"/>
<dbReference type="EMBL" id="CM035410">
    <property type="protein sequence ID" value="KAH7436213.1"/>
    <property type="molecule type" value="Genomic_DNA"/>
</dbReference>
<protein>
    <submittedName>
        <fullName evidence="2">Uncharacterized protein</fullName>
    </submittedName>
</protein>
<proteinExistence type="predicted"/>
<organism evidence="2 3">
    <name type="scientific">Ceratopteris richardii</name>
    <name type="common">Triangle waterfern</name>
    <dbReference type="NCBI Taxonomy" id="49495"/>
    <lineage>
        <taxon>Eukaryota</taxon>
        <taxon>Viridiplantae</taxon>
        <taxon>Streptophyta</taxon>
        <taxon>Embryophyta</taxon>
        <taxon>Tracheophyta</taxon>
        <taxon>Polypodiopsida</taxon>
        <taxon>Polypodiidae</taxon>
        <taxon>Polypodiales</taxon>
        <taxon>Pteridineae</taxon>
        <taxon>Pteridaceae</taxon>
        <taxon>Parkerioideae</taxon>
        <taxon>Ceratopteris</taxon>
    </lineage>
</organism>
<evidence type="ECO:0000313" key="2">
    <source>
        <dbReference type="EMBL" id="KAH7436213.1"/>
    </source>
</evidence>
<feature type="signal peptide" evidence="1">
    <location>
        <begin position="1"/>
        <end position="16"/>
    </location>
</feature>
<accession>A0A8T2UR28</accession>
<gene>
    <name evidence="2" type="ORF">KP509_05G008400</name>
</gene>
<keyword evidence="1" id="KW-0732">Signal</keyword>